<dbReference type="AlphaFoldDB" id="A0A426XI53"/>
<name>A0A426XI53_ENSVE</name>
<gene>
    <name evidence="1" type="ORF">B296_00054379</name>
</gene>
<proteinExistence type="predicted"/>
<accession>A0A426XI53</accession>
<protein>
    <submittedName>
        <fullName evidence="1">Uncharacterized protein</fullName>
    </submittedName>
</protein>
<dbReference type="EMBL" id="AMZH03020437">
    <property type="protein sequence ID" value="RRT39167.1"/>
    <property type="molecule type" value="Genomic_DNA"/>
</dbReference>
<evidence type="ECO:0000313" key="1">
    <source>
        <dbReference type="EMBL" id="RRT39167.1"/>
    </source>
</evidence>
<dbReference type="Proteomes" id="UP000287651">
    <property type="component" value="Unassembled WGS sequence"/>
</dbReference>
<reference evidence="1 2" key="1">
    <citation type="journal article" date="2014" name="Agronomy (Basel)">
        <title>A Draft Genome Sequence for Ensete ventricosum, the Drought-Tolerant Tree Against Hunger.</title>
        <authorList>
            <person name="Harrison J."/>
            <person name="Moore K.A."/>
            <person name="Paszkiewicz K."/>
            <person name="Jones T."/>
            <person name="Grant M."/>
            <person name="Ambacheew D."/>
            <person name="Muzemil S."/>
            <person name="Studholme D.J."/>
        </authorList>
    </citation>
    <scope>NUCLEOTIDE SEQUENCE [LARGE SCALE GENOMIC DNA]</scope>
</reference>
<comment type="caution">
    <text evidence="1">The sequence shown here is derived from an EMBL/GenBank/DDBJ whole genome shotgun (WGS) entry which is preliminary data.</text>
</comment>
<sequence length="51" mass="5552">MVVEGQRGTKNASLISSVRIPYDSKLRLISVGDRPSLELYMGSSLLGNQSQ</sequence>
<evidence type="ECO:0000313" key="2">
    <source>
        <dbReference type="Proteomes" id="UP000287651"/>
    </source>
</evidence>
<organism evidence="1 2">
    <name type="scientific">Ensete ventricosum</name>
    <name type="common">Abyssinian banana</name>
    <name type="synonym">Musa ensete</name>
    <dbReference type="NCBI Taxonomy" id="4639"/>
    <lineage>
        <taxon>Eukaryota</taxon>
        <taxon>Viridiplantae</taxon>
        <taxon>Streptophyta</taxon>
        <taxon>Embryophyta</taxon>
        <taxon>Tracheophyta</taxon>
        <taxon>Spermatophyta</taxon>
        <taxon>Magnoliopsida</taxon>
        <taxon>Liliopsida</taxon>
        <taxon>Zingiberales</taxon>
        <taxon>Musaceae</taxon>
        <taxon>Ensete</taxon>
    </lineage>
</organism>